<dbReference type="KEGG" id="mcub:MCBB_0879"/>
<keyword evidence="2" id="KW-1185">Reference proteome</keyword>
<sequence length="234" mass="26258">MKKQSAVVILSLFILFVVVAAASFYLYPGNDVSSTGDSQLKVLGTESYGTVVREGPYGNTTSKVKIAYIVGVHPKEANAHRAIRETIKNQSKSLKYCYYIYRINVTEDADNYNKGRNNGQVLARDYAVPDIVKNDFQLAVDVHSNVGNWKENRFIFTPVEKEGSKEMAMKIKSELPWLTYYVPPNPTSTQYVTVPLINGGVPSVLYETYTHEPYRTTLEHAEEFVQVVDGLDLG</sequence>
<dbReference type="Proteomes" id="UP000094707">
    <property type="component" value="Chromosome I"/>
</dbReference>
<evidence type="ECO:0008006" key="3">
    <source>
        <dbReference type="Google" id="ProtNLM"/>
    </source>
</evidence>
<reference evidence="1 2" key="1">
    <citation type="submission" date="2016-08" db="EMBL/GenBank/DDBJ databases">
        <authorList>
            <person name="Seilhamer J.J."/>
        </authorList>
    </citation>
    <scope>NUCLEOTIDE SEQUENCE [LARGE SCALE GENOMIC DNA]</scope>
    <source>
        <strain evidence="1">Buetzberg</strain>
    </source>
</reference>
<accession>A0A1D3L1M4</accession>
<organism evidence="1 2">
    <name type="scientific">Methanobacterium congolense</name>
    <dbReference type="NCBI Taxonomy" id="118062"/>
    <lineage>
        <taxon>Archaea</taxon>
        <taxon>Methanobacteriati</taxon>
        <taxon>Methanobacteriota</taxon>
        <taxon>Methanomada group</taxon>
        <taxon>Methanobacteria</taxon>
        <taxon>Methanobacteriales</taxon>
        <taxon>Methanobacteriaceae</taxon>
        <taxon>Methanobacterium</taxon>
    </lineage>
</organism>
<name>A0A1D3L1M4_9EURY</name>
<dbReference type="EMBL" id="LT607756">
    <property type="protein sequence ID" value="SCG85443.1"/>
    <property type="molecule type" value="Genomic_DNA"/>
</dbReference>
<dbReference type="AlphaFoldDB" id="A0A1D3L1M4"/>
<protein>
    <recommendedName>
        <fullName evidence="3">Stage II sporulation protein P</fullName>
    </recommendedName>
</protein>
<dbReference type="RefSeq" id="WP_231916406.1">
    <property type="nucleotide sequence ID" value="NZ_LT607756.1"/>
</dbReference>
<dbReference type="GeneID" id="30411728"/>
<evidence type="ECO:0000313" key="1">
    <source>
        <dbReference type="EMBL" id="SCG85443.1"/>
    </source>
</evidence>
<proteinExistence type="predicted"/>
<dbReference type="STRING" id="118062.MCBB_0879"/>
<evidence type="ECO:0000313" key="2">
    <source>
        <dbReference type="Proteomes" id="UP000094707"/>
    </source>
</evidence>
<gene>
    <name evidence="1" type="ORF">MCBB_0879</name>
</gene>